<feature type="transmembrane region" description="Helical" evidence="7">
    <location>
        <begin position="230"/>
        <end position="255"/>
    </location>
</feature>
<keyword evidence="2" id="KW-0813">Transport</keyword>
<dbReference type="PROSITE" id="PS50850">
    <property type="entry name" value="MFS"/>
    <property type="match status" value="1"/>
</dbReference>
<dbReference type="InterPro" id="IPR018043">
    <property type="entry name" value="Na/Gal_symport_CS"/>
</dbReference>
<dbReference type="InterPro" id="IPR001927">
    <property type="entry name" value="Na/Gal_symport"/>
</dbReference>
<dbReference type="NCBIfam" id="TIGR00792">
    <property type="entry name" value="gph"/>
    <property type="match status" value="1"/>
</dbReference>
<evidence type="ECO:0000256" key="7">
    <source>
        <dbReference type="SAM" id="Phobius"/>
    </source>
</evidence>
<feature type="transmembrane region" description="Helical" evidence="7">
    <location>
        <begin position="368"/>
        <end position="392"/>
    </location>
</feature>
<keyword evidence="3" id="KW-1003">Cell membrane</keyword>
<dbReference type="InterPro" id="IPR020846">
    <property type="entry name" value="MFS_dom"/>
</dbReference>
<dbReference type="Gene3D" id="1.20.1250.20">
    <property type="entry name" value="MFS general substrate transporter like domains"/>
    <property type="match status" value="2"/>
</dbReference>
<dbReference type="SUPFAM" id="SSF103473">
    <property type="entry name" value="MFS general substrate transporter"/>
    <property type="match status" value="1"/>
</dbReference>
<dbReference type="PANTHER" id="PTHR11328:SF24">
    <property type="entry name" value="MAJOR FACILITATOR SUPERFAMILY (MFS) PROFILE DOMAIN-CONTAINING PROTEIN"/>
    <property type="match status" value="1"/>
</dbReference>
<feature type="transmembrane region" description="Helical" evidence="7">
    <location>
        <begin position="117"/>
        <end position="141"/>
    </location>
</feature>
<feature type="transmembrane region" description="Helical" evidence="7">
    <location>
        <begin position="187"/>
        <end position="209"/>
    </location>
</feature>
<evidence type="ECO:0000256" key="3">
    <source>
        <dbReference type="ARBA" id="ARBA00022475"/>
    </source>
</evidence>
<evidence type="ECO:0000256" key="2">
    <source>
        <dbReference type="ARBA" id="ARBA00022448"/>
    </source>
</evidence>
<keyword evidence="6 7" id="KW-0472">Membrane</keyword>
<dbReference type="PROSITE" id="PS00872">
    <property type="entry name" value="NA_GALACTOSIDE_SYMP"/>
    <property type="match status" value="1"/>
</dbReference>
<reference evidence="9 10" key="1">
    <citation type="submission" date="2021-05" db="EMBL/GenBank/DDBJ databases">
        <title>Direct Submission.</title>
        <authorList>
            <person name="Li K."/>
            <person name="Gao J."/>
        </authorList>
    </citation>
    <scope>NUCLEOTIDE SEQUENCE [LARGE SCALE GENOMIC DNA]</scope>
    <source>
        <strain evidence="9 10">Mg02</strain>
    </source>
</reference>
<keyword evidence="4 7" id="KW-0812">Transmembrane</keyword>
<evidence type="ECO:0000256" key="5">
    <source>
        <dbReference type="ARBA" id="ARBA00022989"/>
    </source>
</evidence>
<protein>
    <submittedName>
        <fullName evidence="9">Glycoside-pentoside-hexuronide (GPH):cation symporter</fullName>
    </submittedName>
</protein>
<dbReference type="InterPro" id="IPR036259">
    <property type="entry name" value="MFS_trans_sf"/>
</dbReference>
<evidence type="ECO:0000313" key="10">
    <source>
        <dbReference type="Proteomes" id="UP000676079"/>
    </source>
</evidence>
<evidence type="ECO:0000313" key="9">
    <source>
        <dbReference type="EMBL" id="QUX24717.1"/>
    </source>
</evidence>
<feature type="transmembrane region" description="Helical" evidence="7">
    <location>
        <begin position="325"/>
        <end position="348"/>
    </location>
</feature>
<dbReference type="PANTHER" id="PTHR11328">
    <property type="entry name" value="MAJOR FACILITATOR SUPERFAMILY DOMAIN-CONTAINING PROTEIN"/>
    <property type="match status" value="1"/>
</dbReference>
<organism evidence="9 10">
    <name type="scientific">Nocardiopsis changdeensis</name>
    <dbReference type="NCBI Taxonomy" id="2831969"/>
    <lineage>
        <taxon>Bacteria</taxon>
        <taxon>Bacillati</taxon>
        <taxon>Actinomycetota</taxon>
        <taxon>Actinomycetes</taxon>
        <taxon>Streptosporangiales</taxon>
        <taxon>Nocardiopsidaceae</taxon>
        <taxon>Nocardiopsis</taxon>
    </lineage>
</organism>
<feature type="transmembrane region" description="Helical" evidence="7">
    <location>
        <begin position="162"/>
        <end position="181"/>
    </location>
</feature>
<feature type="transmembrane region" description="Helical" evidence="7">
    <location>
        <begin position="412"/>
        <end position="434"/>
    </location>
</feature>
<feature type="domain" description="Major facilitator superfamily (MFS) profile" evidence="8">
    <location>
        <begin position="12"/>
        <end position="437"/>
    </location>
</feature>
<keyword evidence="5 7" id="KW-1133">Transmembrane helix</keyword>
<dbReference type="InterPro" id="IPR039672">
    <property type="entry name" value="MFS_2"/>
</dbReference>
<keyword evidence="10" id="KW-1185">Reference proteome</keyword>
<dbReference type="EMBL" id="CP074133">
    <property type="protein sequence ID" value="QUX24717.1"/>
    <property type="molecule type" value="Genomic_DNA"/>
</dbReference>
<evidence type="ECO:0000256" key="1">
    <source>
        <dbReference type="ARBA" id="ARBA00004651"/>
    </source>
</evidence>
<comment type="subcellular location">
    <subcellularLocation>
        <location evidence="1">Cell membrane</location>
        <topology evidence="1">Multi-pass membrane protein</topology>
    </subcellularLocation>
</comment>
<proteinExistence type="predicted"/>
<evidence type="ECO:0000256" key="6">
    <source>
        <dbReference type="ARBA" id="ARBA00023136"/>
    </source>
</evidence>
<sequence>MATTPAPGAPGSTSLAERASYLAGNLGDIVPSTVIGSFLLLYLTDGVGLAPAAVGTLLLVARLVDAATDPVMGYVVDHLPATRYGRFRPYLLVGSLLAAASFAALFLAPALAPDPLVAVWVAYLVWGLAFDFMDVPLNALLPAMTDVPRDRARLAGIKGLTYLFGAGAVTAAVLPAVNALGGGTAGWGSFAVLVAAGSALLMAVSAAGVRERVRPVREERYGPRDLGRMFLTGRAVPLLLVAKVAVSAASAAMLACMPFFFTYYAGSAALVSAAAVVMIGPMMAGSIAGPVLAGRLGPRNGYLASAAVAVGGFATIALAPGMPGAYYLAGFAVAGLGAGGAVALNYVLVAELTDVTEWRTGFRAEAALASLSSFAAKAGGGIGGALTAYSLAFSGYRAGREQTEAALSGLHLTQSLLPGGLLLLGGLVLLAYPVDRAMAVEAMSALARRRSLSADRAANGTP</sequence>
<evidence type="ECO:0000256" key="4">
    <source>
        <dbReference type="ARBA" id="ARBA00022692"/>
    </source>
</evidence>
<gene>
    <name evidence="9" type="ORF">KGD84_10885</name>
</gene>
<evidence type="ECO:0000259" key="8">
    <source>
        <dbReference type="PROSITE" id="PS50850"/>
    </source>
</evidence>
<name>A0ABX8BRR3_9ACTN</name>
<feature type="transmembrane region" description="Helical" evidence="7">
    <location>
        <begin position="301"/>
        <end position="319"/>
    </location>
</feature>
<feature type="transmembrane region" description="Helical" evidence="7">
    <location>
        <begin position="90"/>
        <end position="111"/>
    </location>
</feature>
<dbReference type="Pfam" id="PF13347">
    <property type="entry name" value="MFS_2"/>
    <property type="match status" value="1"/>
</dbReference>
<dbReference type="RefSeq" id="WP_220560162.1">
    <property type="nucleotide sequence ID" value="NZ_CP074133.1"/>
</dbReference>
<dbReference type="Proteomes" id="UP000676079">
    <property type="component" value="Chromosome"/>
</dbReference>
<accession>A0ABX8BRR3</accession>